<reference evidence="1" key="1">
    <citation type="submission" date="2014-11" db="EMBL/GenBank/DDBJ databases">
        <authorList>
            <person name="Amaro Gonzalez C."/>
        </authorList>
    </citation>
    <scope>NUCLEOTIDE SEQUENCE</scope>
</reference>
<sequence>MNNKLLFFFPHSADVICLHLQCR</sequence>
<accession>A0A0E9PZE9</accession>
<organism evidence="1">
    <name type="scientific">Anguilla anguilla</name>
    <name type="common">European freshwater eel</name>
    <name type="synonym">Muraena anguilla</name>
    <dbReference type="NCBI Taxonomy" id="7936"/>
    <lineage>
        <taxon>Eukaryota</taxon>
        <taxon>Metazoa</taxon>
        <taxon>Chordata</taxon>
        <taxon>Craniata</taxon>
        <taxon>Vertebrata</taxon>
        <taxon>Euteleostomi</taxon>
        <taxon>Actinopterygii</taxon>
        <taxon>Neopterygii</taxon>
        <taxon>Teleostei</taxon>
        <taxon>Anguilliformes</taxon>
        <taxon>Anguillidae</taxon>
        <taxon>Anguilla</taxon>
    </lineage>
</organism>
<protein>
    <submittedName>
        <fullName evidence="1">Uncharacterized protein</fullName>
    </submittedName>
</protein>
<name>A0A0E9PZE9_ANGAN</name>
<proteinExistence type="predicted"/>
<evidence type="ECO:0000313" key="1">
    <source>
        <dbReference type="EMBL" id="JAH09667.1"/>
    </source>
</evidence>
<dbReference type="EMBL" id="GBXM01098910">
    <property type="protein sequence ID" value="JAH09667.1"/>
    <property type="molecule type" value="Transcribed_RNA"/>
</dbReference>
<reference evidence="1" key="2">
    <citation type="journal article" date="2015" name="Fish Shellfish Immunol.">
        <title>Early steps in the European eel (Anguilla anguilla)-Vibrio vulnificus interaction in the gills: Role of the RtxA13 toxin.</title>
        <authorList>
            <person name="Callol A."/>
            <person name="Pajuelo D."/>
            <person name="Ebbesson L."/>
            <person name="Teles M."/>
            <person name="MacKenzie S."/>
            <person name="Amaro C."/>
        </authorList>
    </citation>
    <scope>NUCLEOTIDE SEQUENCE</scope>
</reference>
<dbReference type="AlphaFoldDB" id="A0A0E9PZE9"/>